<sequence length="223" mass="25223">MMLRHARCGVRALSTTSFSELYNSVRSHAESHHTVKATRLTQLFQTAATKRDVIDAVQVLHLFETRYIEPVQETAGEFIKKCIEVDAGDVALKVFQGHSRLGLYVQTGSLNKLLVYFFDKKEYTAVLDLYREMKAYEVAFNKDTYNVAIRSLLALDDINSAVQLLQFAAAKKALKRYTCNFVLMELVKRGDHEKIHLVSKCMTKYGIASNDTTKQLASSTEAN</sequence>
<organism evidence="1 2">
    <name type="scientific">Achlya hypogyna</name>
    <name type="common">Oomycete</name>
    <name type="synonym">Protoachlya hypogyna</name>
    <dbReference type="NCBI Taxonomy" id="1202772"/>
    <lineage>
        <taxon>Eukaryota</taxon>
        <taxon>Sar</taxon>
        <taxon>Stramenopiles</taxon>
        <taxon>Oomycota</taxon>
        <taxon>Saprolegniomycetes</taxon>
        <taxon>Saprolegniales</taxon>
        <taxon>Achlyaceae</taxon>
        <taxon>Achlya</taxon>
    </lineage>
</organism>
<name>A0A1V9YX35_ACHHY</name>
<accession>A0A1V9YX35</accession>
<dbReference type="Proteomes" id="UP000243579">
    <property type="component" value="Unassembled WGS sequence"/>
</dbReference>
<dbReference type="PANTHER" id="PTHR47939:SF1">
    <property type="entry name" value="OS04G0684500 PROTEIN"/>
    <property type="match status" value="1"/>
</dbReference>
<dbReference type="InterPro" id="IPR050667">
    <property type="entry name" value="PPR-containing_protein"/>
</dbReference>
<dbReference type="STRING" id="1202772.A0A1V9YX35"/>
<evidence type="ECO:0000313" key="1">
    <source>
        <dbReference type="EMBL" id="OQR90328.1"/>
    </source>
</evidence>
<evidence type="ECO:0000313" key="2">
    <source>
        <dbReference type="Proteomes" id="UP000243579"/>
    </source>
</evidence>
<dbReference type="InterPro" id="IPR011990">
    <property type="entry name" value="TPR-like_helical_dom_sf"/>
</dbReference>
<keyword evidence="2" id="KW-1185">Reference proteome</keyword>
<proteinExistence type="predicted"/>
<protein>
    <recommendedName>
        <fullName evidence="3">Pentacotripeptide-repeat region of PRORP domain-containing protein</fullName>
    </recommendedName>
</protein>
<dbReference type="Gene3D" id="1.25.40.10">
    <property type="entry name" value="Tetratricopeptide repeat domain"/>
    <property type="match status" value="1"/>
</dbReference>
<dbReference type="AlphaFoldDB" id="A0A1V9YX35"/>
<dbReference type="OrthoDB" id="185373at2759"/>
<reference evidence="1 2" key="1">
    <citation type="journal article" date="2014" name="Genome Biol. Evol.">
        <title>The secreted proteins of Achlya hypogyna and Thraustotheca clavata identify the ancestral oomycete secretome and reveal gene acquisitions by horizontal gene transfer.</title>
        <authorList>
            <person name="Misner I."/>
            <person name="Blouin N."/>
            <person name="Leonard G."/>
            <person name="Richards T.A."/>
            <person name="Lane C.E."/>
        </authorList>
    </citation>
    <scope>NUCLEOTIDE SEQUENCE [LARGE SCALE GENOMIC DNA]</scope>
    <source>
        <strain evidence="1 2">ATCC 48635</strain>
    </source>
</reference>
<comment type="caution">
    <text evidence="1">The sequence shown here is derived from an EMBL/GenBank/DDBJ whole genome shotgun (WGS) entry which is preliminary data.</text>
</comment>
<dbReference type="PANTHER" id="PTHR47939">
    <property type="entry name" value="MEMBRANE-ASSOCIATED SALT-INDUCIBLE PROTEIN-LIKE"/>
    <property type="match status" value="1"/>
</dbReference>
<evidence type="ECO:0008006" key="3">
    <source>
        <dbReference type="Google" id="ProtNLM"/>
    </source>
</evidence>
<gene>
    <name evidence="1" type="ORF">ACHHYP_05588</name>
</gene>
<dbReference type="EMBL" id="JNBR01000636">
    <property type="protein sequence ID" value="OQR90328.1"/>
    <property type="molecule type" value="Genomic_DNA"/>
</dbReference>